<dbReference type="PROSITE" id="PS00134">
    <property type="entry name" value="TRYPSIN_HIS"/>
    <property type="match status" value="1"/>
</dbReference>
<keyword evidence="8" id="KW-1185">Reference proteome</keyword>
<keyword evidence="3 5" id="KW-0720">Serine protease</keyword>
<dbReference type="FunFam" id="2.40.10.10:FF:000006">
    <property type="entry name" value="Serine proteinase stubble"/>
    <property type="match status" value="1"/>
</dbReference>
<dbReference type="GO" id="GO:0004252">
    <property type="term" value="F:serine-type endopeptidase activity"/>
    <property type="evidence" value="ECO:0007669"/>
    <property type="project" value="InterPro"/>
</dbReference>
<dbReference type="InterPro" id="IPR001254">
    <property type="entry name" value="Trypsin_dom"/>
</dbReference>
<proteinExistence type="predicted"/>
<evidence type="ECO:0000256" key="5">
    <source>
        <dbReference type="RuleBase" id="RU363034"/>
    </source>
</evidence>
<dbReference type="PANTHER" id="PTHR24252">
    <property type="entry name" value="ACROSIN-RELATED"/>
    <property type="match status" value="1"/>
</dbReference>
<dbReference type="InterPro" id="IPR033116">
    <property type="entry name" value="TRYPSIN_SER"/>
</dbReference>
<dbReference type="PROSITE" id="PS00135">
    <property type="entry name" value="TRYPSIN_SER"/>
    <property type="match status" value="1"/>
</dbReference>
<dbReference type="InterPro" id="IPR001314">
    <property type="entry name" value="Peptidase_S1A"/>
</dbReference>
<evidence type="ECO:0000313" key="8">
    <source>
        <dbReference type="Proteomes" id="UP000677054"/>
    </source>
</evidence>
<dbReference type="CDD" id="cd00190">
    <property type="entry name" value="Tryp_SPc"/>
    <property type="match status" value="1"/>
</dbReference>
<dbReference type="Gene3D" id="2.40.10.10">
    <property type="entry name" value="Trypsin-like serine proteases"/>
    <property type="match status" value="1"/>
</dbReference>
<evidence type="ECO:0000259" key="6">
    <source>
        <dbReference type="PROSITE" id="PS50240"/>
    </source>
</evidence>
<name>A0A7R8WYR6_9CRUS</name>
<gene>
    <name evidence="7" type="ORF">DSTB1V02_LOCUS588</name>
</gene>
<reference evidence="7" key="1">
    <citation type="submission" date="2020-11" db="EMBL/GenBank/DDBJ databases">
        <authorList>
            <person name="Tran Van P."/>
        </authorList>
    </citation>
    <scope>NUCLEOTIDE SEQUENCE</scope>
</reference>
<dbReference type="EMBL" id="LR899559">
    <property type="protein sequence ID" value="CAD7240568.1"/>
    <property type="molecule type" value="Genomic_DNA"/>
</dbReference>
<keyword evidence="1 5" id="KW-0645">Protease</keyword>
<dbReference type="AlphaFoldDB" id="A0A7R8WYR6"/>
<evidence type="ECO:0000256" key="4">
    <source>
        <dbReference type="ARBA" id="ARBA00023157"/>
    </source>
</evidence>
<dbReference type="PROSITE" id="PS50240">
    <property type="entry name" value="TRYPSIN_DOM"/>
    <property type="match status" value="1"/>
</dbReference>
<feature type="domain" description="Peptidase S1" evidence="6">
    <location>
        <begin position="56"/>
        <end position="292"/>
    </location>
</feature>
<dbReference type="PANTHER" id="PTHR24252:SF7">
    <property type="entry name" value="HYALIN"/>
    <property type="match status" value="1"/>
</dbReference>
<dbReference type="InterPro" id="IPR009003">
    <property type="entry name" value="Peptidase_S1_PA"/>
</dbReference>
<evidence type="ECO:0000256" key="2">
    <source>
        <dbReference type="ARBA" id="ARBA00022801"/>
    </source>
</evidence>
<dbReference type="GO" id="GO:0006508">
    <property type="term" value="P:proteolysis"/>
    <property type="evidence" value="ECO:0007669"/>
    <property type="project" value="UniProtKB-KW"/>
</dbReference>
<sequence length="293" mass="32243">MNLIRITEFVEETPGKMVSTSPFQILFFILSTLSFVNPLNLAVLKECGKLKRAGKIVGGTEASRDEAPWIVSLKLKTKGKHICGGTLISERFVLTAAHCVQGELARQIQVTIRDHRIKEQQEKLPSYVMKHDKVIRHAGYSSVTHHHDIALIRLKEPVVWDDLTEPACLPDSEDTDFHGLSGIVAGWGRLSEGGLSPVTLMKVTVPILENNKCKTLMAQHFNIIERQICAGFDSGLYDACQGDSGGPMVVRKNGRYIVAGIVSVGVGCARPKLPGVYTNVAQYLDWIVENAKV</sequence>
<evidence type="ECO:0000313" key="7">
    <source>
        <dbReference type="EMBL" id="CAD7240568.1"/>
    </source>
</evidence>
<dbReference type="InterPro" id="IPR018114">
    <property type="entry name" value="TRYPSIN_HIS"/>
</dbReference>
<accession>A0A7R8WYR6</accession>
<dbReference type="InterPro" id="IPR043504">
    <property type="entry name" value="Peptidase_S1_PA_chymotrypsin"/>
</dbReference>
<dbReference type="SMART" id="SM00020">
    <property type="entry name" value="Tryp_SPc"/>
    <property type="match status" value="1"/>
</dbReference>
<dbReference type="EMBL" id="CAJPEV010000042">
    <property type="protein sequence ID" value="CAG0879439.1"/>
    <property type="molecule type" value="Genomic_DNA"/>
</dbReference>
<protein>
    <recommendedName>
        <fullName evidence="6">Peptidase S1 domain-containing protein</fullName>
    </recommendedName>
</protein>
<dbReference type="SUPFAM" id="SSF50494">
    <property type="entry name" value="Trypsin-like serine proteases"/>
    <property type="match status" value="1"/>
</dbReference>
<organism evidence="7">
    <name type="scientific">Darwinula stevensoni</name>
    <dbReference type="NCBI Taxonomy" id="69355"/>
    <lineage>
        <taxon>Eukaryota</taxon>
        <taxon>Metazoa</taxon>
        <taxon>Ecdysozoa</taxon>
        <taxon>Arthropoda</taxon>
        <taxon>Crustacea</taxon>
        <taxon>Oligostraca</taxon>
        <taxon>Ostracoda</taxon>
        <taxon>Podocopa</taxon>
        <taxon>Podocopida</taxon>
        <taxon>Darwinulocopina</taxon>
        <taxon>Darwinuloidea</taxon>
        <taxon>Darwinulidae</taxon>
        <taxon>Darwinula</taxon>
    </lineage>
</organism>
<dbReference type="Pfam" id="PF00089">
    <property type="entry name" value="Trypsin"/>
    <property type="match status" value="1"/>
</dbReference>
<dbReference type="PRINTS" id="PR00722">
    <property type="entry name" value="CHYMOTRYPSIN"/>
</dbReference>
<dbReference type="Proteomes" id="UP000677054">
    <property type="component" value="Unassembled WGS sequence"/>
</dbReference>
<dbReference type="OrthoDB" id="6364259at2759"/>
<keyword evidence="4" id="KW-1015">Disulfide bond</keyword>
<evidence type="ECO:0000256" key="3">
    <source>
        <dbReference type="ARBA" id="ARBA00022825"/>
    </source>
</evidence>
<evidence type="ECO:0000256" key="1">
    <source>
        <dbReference type="ARBA" id="ARBA00022670"/>
    </source>
</evidence>
<keyword evidence="2 5" id="KW-0378">Hydrolase</keyword>